<feature type="compositionally biased region" description="Low complexity" evidence="1">
    <location>
        <begin position="172"/>
        <end position="182"/>
    </location>
</feature>
<evidence type="ECO:0000256" key="1">
    <source>
        <dbReference type="SAM" id="MobiDB-lite"/>
    </source>
</evidence>
<feature type="region of interest" description="Disordered" evidence="1">
    <location>
        <begin position="1"/>
        <end position="562"/>
    </location>
</feature>
<proteinExistence type="predicted"/>
<comment type="caution">
    <text evidence="2">The sequence shown here is derived from an EMBL/GenBank/DDBJ whole genome shotgun (WGS) entry which is preliminary data.</text>
</comment>
<feature type="compositionally biased region" description="Basic and acidic residues" evidence="1">
    <location>
        <begin position="230"/>
        <end position="240"/>
    </location>
</feature>
<feature type="compositionally biased region" description="Basic and acidic residues" evidence="1">
    <location>
        <begin position="412"/>
        <end position="424"/>
    </location>
</feature>
<feature type="compositionally biased region" description="Basic and acidic residues" evidence="1">
    <location>
        <begin position="108"/>
        <end position="119"/>
    </location>
</feature>
<protein>
    <submittedName>
        <fullName evidence="2">Uncharacterized protein</fullName>
    </submittedName>
</protein>
<feature type="compositionally biased region" description="Basic and acidic residues" evidence="1">
    <location>
        <begin position="518"/>
        <end position="529"/>
    </location>
</feature>
<reference evidence="2 3" key="1">
    <citation type="submission" date="2024-02" db="EMBL/GenBank/DDBJ databases">
        <title>De novo assembly and annotation of 12 fungi associated with fruit tree decline syndrome in Ontario, Canada.</title>
        <authorList>
            <person name="Sulman M."/>
            <person name="Ellouze W."/>
            <person name="Ilyukhin E."/>
        </authorList>
    </citation>
    <scope>NUCLEOTIDE SEQUENCE [LARGE SCALE GENOMIC DNA]</scope>
    <source>
        <strain evidence="2 3">M42-189</strain>
    </source>
</reference>
<evidence type="ECO:0000313" key="3">
    <source>
        <dbReference type="Proteomes" id="UP001521785"/>
    </source>
</evidence>
<accession>A0ABR3RQI2</accession>
<feature type="compositionally biased region" description="Low complexity" evidence="1">
    <location>
        <begin position="290"/>
        <end position="314"/>
    </location>
</feature>
<dbReference type="Proteomes" id="UP001521785">
    <property type="component" value="Unassembled WGS sequence"/>
</dbReference>
<feature type="compositionally biased region" description="Basic and acidic residues" evidence="1">
    <location>
        <begin position="265"/>
        <end position="289"/>
    </location>
</feature>
<feature type="compositionally biased region" description="Low complexity" evidence="1">
    <location>
        <begin position="368"/>
        <end position="386"/>
    </location>
</feature>
<feature type="compositionally biased region" description="Pro residues" evidence="1">
    <location>
        <begin position="353"/>
        <end position="367"/>
    </location>
</feature>
<sequence length="913" mass="103202">MGAMNSYSESGSYHSTPYYGYEPRYTAPPHRVSPQATRHRNRWPPSPSVEDETVSLGREVRSSAGSVVEDGGAKSRGSVDQYPIIEEIEPTNDERRFVLVSDPGDDGGAARDQRRRSFAERGNMPHLKTNLDPPPLFTKRTSTPYAYTKPQKESLAPSPGEYFLSPEAIAPSLSSISTSVPSRDPLNARDQNTKPAIQIPVRPKHIPSSRPPSPVKNREDVSEDSDADSDTSHLRTERRPQRYSFVKTDLQKEDLRATVLGSQAKSERRRRDNSPPVLARREAHEKSGKDSTSSSGSSKPHTPASESPRSSSSSLNGEPRKSKPAPLDTDRLKDPKYVSSRASSPRPKHDPSPPRSPRLPPRRPPSPNTSRPSSRSGRPPSPLSSSHAQVQQSPRAPITEADWHGTYPPTTDRLRPTTRPERYETMPVSMPQINVKSPSPARAPRAGNPLPYPVDNRPTDAFMPPEEQFQHDHAYASYTPITSSPKPDHLDSPAFSSARERQSGFPPRPSSRQNTTDEIPRSPRVRSDSVRSQNGNDGARRERKSAVPLSLDRPLPSCPRAEPSSKYNDWYTLHDCPSFDICPSCYKGVFVDTPFSRYFTKSRRYERPVERLCDFSSPWMRLAWLLTIKQRRTSPDLLYTLATVSDQERPCPGDRELGTDHTVWYGVSDPRDGIHVANFAICICDLRMVEELFPSMKGYFTRLPAMTSPYALPSTYMCSLRVKSRRFPKYLDLLVELDAEAQALNQHPHIARFVQLARENAFKAECQRDKPLVRKAWHFIPVLSEFTVCQECFDELIWPHLAPTSSSSPSTPSTIPKLFTRTIQPVPGENPELGSSCCLYSTRMRDIYETAIREENFGYLERKVLERKSAEVRLGRERRDILGWMAGLERGTWEWEKAKSELRENEDEWKLWE</sequence>
<feature type="compositionally biased region" description="Polar residues" evidence="1">
    <location>
        <begin position="1"/>
        <end position="15"/>
    </location>
</feature>
<keyword evidence="3" id="KW-1185">Reference proteome</keyword>
<name>A0ABR3RQI2_9PLEO</name>
<gene>
    <name evidence="2" type="ORF">SLS60_004043</name>
</gene>
<evidence type="ECO:0000313" key="2">
    <source>
        <dbReference type="EMBL" id="KAL1606637.1"/>
    </source>
</evidence>
<dbReference type="EMBL" id="JAKJXO020000004">
    <property type="protein sequence ID" value="KAL1606637.1"/>
    <property type="molecule type" value="Genomic_DNA"/>
</dbReference>
<organism evidence="2 3">
    <name type="scientific">Paraconiothyrium brasiliense</name>
    <dbReference type="NCBI Taxonomy" id="300254"/>
    <lineage>
        <taxon>Eukaryota</taxon>
        <taxon>Fungi</taxon>
        <taxon>Dikarya</taxon>
        <taxon>Ascomycota</taxon>
        <taxon>Pezizomycotina</taxon>
        <taxon>Dothideomycetes</taxon>
        <taxon>Pleosporomycetidae</taxon>
        <taxon>Pleosporales</taxon>
        <taxon>Massarineae</taxon>
        <taxon>Didymosphaeriaceae</taxon>
        <taxon>Paraconiothyrium</taxon>
    </lineage>
</organism>